<dbReference type="SMART" id="SM00644">
    <property type="entry name" value="Ami_2"/>
    <property type="match status" value="1"/>
</dbReference>
<comment type="caution">
    <text evidence="5">The sequence shown here is derived from an EMBL/GenBank/DDBJ whole genome shotgun (WGS) entry which is preliminary data.</text>
</comment>
<comment type="similarity">
    <text evidence="1">Belongs to the N-acetylmuramoyl-L-alanine amidase 2 family.</text>
</comment>
<feature type="signal peptide" evidence="3">
    <location>
        <begin position="1"/>
        <end position="23"/>
    </location>
</feature>
<dbReference type="PANTHER" id="PTHR11022">
    <property type="entry name" value="PEPTIDOGLYCAN RECOGNITION PROTEIN"/>
    <property type="match status" value="1"/>
</dbReference>
<dbReference type="GO" id="GO:0009253">
    <property type="term" value="P:peptidoglycan catabolic process"/>
    <property type="evidence" value="ECO:0007669"/>
    <property type="project" value="InterPro"/>
</dbReference>
<dbReference type="AlphaFoldDB" id="A0A8J3AA08"/>
<name>A0A8J3AA08_9ACTN</name>
<evidence type="ECO:0000313" key="5">
    <source>
        <dbReference type="EMBL" id="GGI05939.1"/>
    </source>
</evidence>
<gene>
    <name evidence="5" type="ORF">GCM10011354_16610</name>
</gene>
<dbReference type="OrthoDB" id="514320at2"/>
<protein>
    <recommendedName>
        <fullName evidence="4">SLH domain-containing protein</fullName>
    </recommendedName>
</protein>
<dbReference type="Proteomes" id="UP000650511">
    <property type="component" value="Unassembled WGS sequence"/>
</dbReference>
<organism evidence="5 6">
    <name type="scientific">Egicoccus halophilus</name>
    <dbReference type="NCBI Taxonomy" id="1670830"/>
    <lineage>
        <taxon>Bacteria</taxon>
        <taxon>Bacillati</taxon>
        <taxon>Actinomycetota</taxon>
        <taxon>Nitriliruptoria</taxon>
        <taxon>Egicoccales</taxon>
        <taxon>Egicoccaceae</taxon>
        <taxon>Egicoccus</taxon>
    </lineage>
</organism>
<accession>A0A8J3AA08</accession>
<feature type="chain" id="PRO_5038491968" description="SLH domain-containing protein" evidence="3">
    <location>
        <begin position="24"/>
        <end position="569"/>
    </location>
</feature>
<proteinExistence type="inferred from homology"/>
<keyword evidence="6" id="KW-1185">Reference proteome</keyword>
<dbReference type="EMBL" id="BMHA01000005">
    <property type="protein sequence ID" value="GGI05939.1"/>
    <property type="molecule type" value="Genomic_DNA"/>
</dbReference>
<dbReference type="PANTHER" id="PTHR11022:SF41">
    <property type="entry name" value="PEPTIDOGLYCAN-RECOGNITION PROTEIN LC-RELATED"/>
    <property type="match status" value="1"/>
</dbReference>
<evidence type="ECO:0000313" key="6">
    <source>
        <dbReference type="Proteomes" id="UP000650511"/>
    </source>
</evidence>
<reference evidence="5" key="2">
    <citation type="submission" date="2020-09" db="EMBL/GenBank/DDBJ databases">
        <authorList>
            <person name="Sun Q."/>
            <person name="Zhou Y."/>
        </authorList>
    </citation>
    <scope>NUCLEOTIDE SEQUENCE</scope>
    <source>
        <strain evidence="5">CGMCC 1.14988</strain>
    </source>
</reference>
<dbReference type="Pfam" id="PF01510">
    <property type="entry name" value="Amidase_2"/>
    <property type="match status" value="1"/>
</dbReference>
<dbReference type="PROSITE" id="PS51272">
    <property type="entry name" value="SLH"/>
    <property type="match status" value="1"/>
</dbReference>
<sequence>MRSLFARALLVAMALAIAPPASQVDVVAIPEVVSEDLAVRVPTDRLSLASTGQDVPDAHRSDPIAAPIPFSMVGFRLPDGVDSVRVRTAGDDGNWDEWYELERIDEEDGPDAGTAEAANDRSQRYTDPVFVGEATRFQVEIPGQELVGLDAGELEVAATVLDTDGLSGGPVARRAVTVDGPVAEAATAPRVVTRSQWGARAYRGAPSFQDNVDLVVVHHTAGSNNYTKAQAAGIVRGIQSWHMDSNGWADIGYNVLVDRFGTIYEGREGGLTRGVVGAHAAGYNSGSFGISVMGNFVSVDAPQAAYEALADTIAWKAALHGFDPQGTTNRTYRGARVRTVTGHRDVGTTSCPGRISDRLWWLRDQAAKRSTTTPATGPAGGSTSAARFVDVTASAHHHDSIVTVHETRALLGFQVAGTDQWEFRPNQALNRGDMARAVAVGMGLEPKWNDWQGRFPDVNSSQAYWLGPYIAALVDAGIIQGYPDGTFRPGEPLRRDQMATFLHKAMNLRDARPTFVDVPAGSTHYWAIGAVQREGITMGVSPTEYGPTQTMRRDQSATLVVRAFDLQAR</sequence>
<dbReference type="CDD" id="cd06583">
    <property type="entry name" value="PGRP"/>
    <property type="match status" value="1"/>
</dbReference>
<dbReference type="InterPro" id="IPR002502">
    <property type="entry name" value="Amidase_domain"/>
</dbReference>
<dbReference type="InterPro" id="IPR015510">
    <property type="entry name" value="PGRP"/>
</dbReference>
<feature type="domain" description="SLH" evidence="4">
    <location>
        <begin position="452"/>
        <end position="516"/>
    </location>
</feature>
<dbReference type="InterPro" id="IPR006619">
    <property type="entry name" value="PGRP_domain_met/bac"/>
</dbReference>
<evidence type="ECO:0000256" key="3">
    <source>
        <dbReference type="SAM" id="SignalP"/>
    </source>
</evidence>
<dbReference type="InterPro" id="IPR001119">
    <property type="entry name" value="SLH_dom"/>
</dbReference>
<dbReference type="GO" id="GO:0008745">
    <property type="term" value="F:N-acetylmuramoyl-L-alanine amidase activity"/>
    <property type="evidence" value="ECO:0007669"/>
    <property type="project" value="InterPro"/>
</dbReference>
<dbReference type="SMART" id="SM00701">
    <property type="entry name" value="PGRP"/>
    <property type="match status" value="1"/>
</dbReference>
<dbReference type="GO" id="GO:0008270">
    <property type="term" value="F:zinc ion binding"/>
    <property type="evidence" value="ECO:0007669"/>
    <property type="project" value="InterPro"/>
</dbReference>
<evidence type="ECO:0000256" key="1">
    <source>
        <dbReference type="ARBA" id="ARBA00007553"/>
    </source>
</evidence>
<dbReference type="Pfam" id="PF00395">
    <property type="entry name" value="SLH"/>
    <property type="match status" value="1"/>
</dbReference>
<dbReference type="Gene3D" id="3.40.80.10">
    <property type="entry name" value="Peptidoglycan recognition protein-like"/>
    <property type="match status" value="1"/>
</dbReference>
<dbReference type="InterPro" id="IPR036505">
    <property type="entry name" value="Amidase/PGRP_sf"/>
</dbReference>
<reference evidence="5" key="1">
    <citation type="journal article" date="2014" name="Int. J. Syst. Evol. Microbiol.">
        <title>Complete genome sequence of Corynebacterium casei LMG S-19264T (=DSM 44701T), isolated from a smear-ripened cheese.</title>
        <authorList>
            <consortium name="US DOE Joint Genome Institute (JGI-PGF)"/>
            <person name="Walter F."/>
            <person name="Albersmeier A."/>
            <person name="Kalinowski J."/>
            <person name="Ruckert C."/>
        </authorList>
    </citation>
    <scope>NUCLEOTIDE SEQUENCE</scope>
    <source>
        <strain evidence="5">CGMCC 1.14988</strain>
    </source>
</reference>
<dbReference type="RefSeq" id="WP_130648611.1">
    <property type="nucleotide sequence ID" value="NZ_BMHA01000005.1"/>
</dbReference>
<keyword evidence="3" id="KW-0732">Signal</keyword>
<evidence type="ECO:0000259" key="4">
    <source>
        <dbReference type="PROSITE" id="PS51272"/>
    </source>
</evidence>
<evidence type="ECO:0000256" key="2">
    <source>
        <dbReference type="SAM" id="MobiDB-lite"/>
    </source>
</evidence>
<feature type="region of interest" description="Disordered" evidence="2">
    <location>
        <begin position="103"/>
        <end position="124"/>
    </location>
</feature>
<dbReference type="SUPFAM" id="SSF55846">
    <property type="entry name" value="N-acetylmuramoyl-L-alanine amidase-like"/>
    <property type="match status" value="1"/>
</dbReference>